<evidence type="ECO:0000313" key="1">
    <source>
        <dbReference type="EMBL" id="OAG16669.1"/>
    </source>
</evidence>
<dbReference type="KEGG" id="aalt:CC77DRAFT_1012271"/>
<evidence type="ECO:0000313" key="2">
    <source>
        <dbReference type="Proteomes" id="UP000077248"/>
    </source>
</evidence>
<keyword evidence="2" id="KW-1185">Reference proteome</keyword>
<dbReference type="Proteomes" id="UP000077248">
    <property type="component" value="Unassembled WGS sequence"/>
</dbReference>
<dbReference type="GeneID" id="29109353"/>
<dbReference type="RefSeq" id="XP_018382090.1">
    <property type="nucleotide sequence ID" value="XM_018523759.1"/>
</dbReference>
<dbReference type="VEuPathDB" id="FungiDB:CC77DRAFT_1012271"/>
<reference evidence="1 2" key="1">
    <citation type="submission" date="2016-05" db="EMBL/GenBank/DDBJ databases">
        <title>Comparative analysis of secretome profiles of manganese(II)-oxidizing ascomycete fungi.</title>
        <authorList>
            <consortium name="DOE Joint Genome Institute"/>
            <person name="Zeiner C.A."/>
            <person name="Purvine S.O."/>
            <person name="Zink E.M."/>
            <person name="Wu S."/>
            <person name="Pasa-Tolic L."/>
            <person name="Chaput D.L."/>
            <person name="Haridas S."/>
            <person name="Grigoriev I.V."/>
            <person name="Santelli C.M."/>
            <person name="Hansel C.M."/>
        </authorList>
    </citation>
    <scope>NUCLEOTIDE SEQUENCE [LARGE SCALE GENOMIC DNA]</scope>
    <source>
        <strain evidence="1 2">SRC1lrK2f</strain>
    </source>
</reference>
<name>A0A177DCV1_ALTAL</name>
<protein>
    <submittedName>
        <fullName evidence="1">Uncharacterized protein</fullName>
    </submittedName>
</protein>
<dbReference type="EMBL" id="KV441489">
    <property type="protein sequence ID" value="OAG16669.1"/>
    <property type="molecule type" value="Genomic_DNA"/>
</dbReference>
<dbReference type="AlphaFoldDB" id="A0A177DCV1"/>
<accession>A0A177DCV1</accession>
<sequence>MLATTADRARRLEELTSAQDSVPHRGNKAVFIGLPDIISRHQKVTLQAFPKWSTRCRFQGIWVERTPNFISLQEYAQELKVLLKKSKDVKAYFDSLQDEGARQTVLRDLAILYKHMKEVFNQNSKELRKNKDSENGTVKPIGIQACTESAKSSRVRLGAVMSTGIIRAGGTMFGHSST</sequence>
<organism evidence="1 2">
    <name type="scientific">Alternaria alternata</name>
    <name type="common">Alternaria rot fungus</name>
    <name type="synonym">Torula alternata</name>
    <dbReference type="NCBI Taxonomy" id="5599"/>
    <lineage>
        <taxon>Eukaryota</taxon>
        <taxon>Fungi</taxon>
        <taxon>Dikarya</taxon>
        <taxon>Ascomycota</taxon>
        <taxon>Pezizomycotina</taxon>
        <taxon>Dothideomycetes</taxon>
        <taxon>Pleosporomycetidae</taxon>
        <taxon>Pleosporales</taxon>
        <taxon>Pleosporineae</taxon>
        <taxon>Pleosporaceae</taxon>
        <taxon>Alternaria</taxon>
        <taxon>Alternaria sect. Alternaria</taxon>
        <taxon>Alternaria alternata complex</taxon>
    </lineage>
</organism>
<proteinExistence type="predicted"/>
<gene>
    <name evidence="1" type="ORF">CC77DRAFT_1012271</name>
</gene>